<proteinExistence type="predicted"/>
<sequence length="366" mass="38152">MAEATTPSVEASRPDPANAATPADFVEGMRSLKRWVGCGYRQLEKRASAAGKALPRSTLTVALARDTLPREDLVVAFALACGCDEDQVAGWVAARRRIAAAGTIDIPAVAGVAPRRRARVVIALVTLAVAIATVVYAVTASSPSEPHSAPDQAAPPATPGLDQTGTPSPVPDSSTATPSVPMTTTTSADQNPVIPAAAAASSPPPQQSPAKLVPKATPPTQTALPTQTPPTQTTPPAPRGRETVELPGEAPIHCPTPYLVTAYGPVAQCTQRSGDNARIGYYSPITREFGPTSDWLSVVDPNWFDGSMQATDGVRADSRGHATIATSYGPGVWATQYRDGKARWGVINLMTNEFHPASQGWQPIAS</sequence>
<dbReference type="EMBL" id="QHKI01000011">
    <property type="protein sequence ID" value="RSM85729.1"/>
    <property type="molecule type" value="Genomic_DNA"/>
</dbReference>
<evidence type="ECO:0000256" key="2">
    <source>
        <dbReference type="SAM" id="Phobius"/>
    </source>
</evidence>
<evidence type="ECO:0000256" key="1">
    <source>
        <dbReference type="SAM" id="MobiDB-lite"/>
    </source>
</evidence>
<feature type="compositionally biased region" description="Low complexity" evidence="1">
    <location>
        <begin position="218"/>
        <end position="231"/>
    </location>
</feature>
<reference evidence="3 4" key="1">
    <citation type="submission" date="2018-05" db="EMBL/GenBank/DDBJ databases">
        <title>Evolution of GPA BGCs.</title>
        <authorList>
            <person name="Waglechner N."/>
            <person name="Wright G.D."/>
        </authorList>
    </citation>
    <scope>NUCLEOTIDE SEQUENCE [LARGE SCALE GENOMIC DNA]</scope>
    <source>
        <strain evidence="3 4">A82846</strain>
    </source>
</reference>
<evidence type="ECO:0000313" key="3">
    <source>
        <dbReference type="EMBL" id="RSM85729.1"/>
    </source>
</evidence>
<evidence type="ECO:0000313" key="4">
    <source>
        <dbReference type="Proteomes" id="UP000287547"/>
    </source>
</evidence>
<dbReference type="OrthoDB" id="3406160at2"/>
<feature type="region of interest" description="Disordered" evidence="1">
    <location>
        <begin position="1"/>
        <end position="22"/>
    </location>
</feature>
<feature type="transmembrane region" description="Helical" evidence="2">
    <location>
        <begin position="120"/>
        <end position="138"/>
    </location>
</feature>
<protein>
    <submittedName>
        <fullName evidence="3">Uncharacterized protein</fullName>
    </submittedName>
</protein>
<keyword evidence="2" id="KW-1133">Transmembrane helix</keyword>
<feature type="region of interest" description="Disordered" evidence="1">
    <location>
        <begin position="142"/>
        <end position="244"/>
    </location>
</feature>
<organism evidence="3 4">
    <name type="scientific">Kibdelosporangium aridum</name>
    <dbReference type="NCBI Taxonomy" id="2030"/>
    <lineage>
        <taxon>Bacteria</taxon>
        <taxon>Bacillati</taxon>
        <taxon>Actinomycetota</taxon>
        <taxon>Actinomycetes</taxon>
        <taxon>Pseudonocardiales</taxon>
        <taxon>Pseudonocardiaceae</taxon>
        <taxon>Kibdelosporangium</taxon>
    </lineage>
</organism>
<gene>
    <name evidence="3" type="ORF">DMH04_16125</name>
</gene>
<comment type="caution">
    <text evidence="3">The sequence shown here is derived from an EMBL/GenBank/DDBJ whole genome shotgun (WGS) entry which is preliminary data.</text>
</comment>
<keyword evidence="2" id="KW-0812">Transmembrane</keyword>
<dbReference type="Proteomes" id="UP000287547">
    <property type="component" value="Unassembled WGS sequence"/>
</dbReference>
<dbReference type="AlphaFoldDB" id="A0A428ZCD3"/>
<accession>A0A428ZCD3</accession>
<feature type="compositionally biased region" description="Low complexity" evidence="1">
    <location>
        <begin position="173"/>
        <end position="188"/>
    </location>
</feature>
<dbReference type="RefSeq" id="WP_051794855.1">
    <property type="nucleotide sequence ID" value="NZ_QHKI01000011.1"/>
</dbReference>
<name>A0A428ZCD3_KIBAR</name>
<keyword evidence="2" id="KW-0472">Membrane</keyword>